<comment type="similarity">
    <text evidence="1">Belongs to the cytidine and deoxycytidylate deaminase family. ADAT2 subfamily.</text>
</comment>
<evidence type="ECO:0000256" key="8">
    <source>
        <dbReference type="HAMAP-Rule" id="MF_00972"/>
    </source>
</evidence>
<comment type="catalytic activity">
    <reaction evidence="7 8">
        <text>adenosine(34) in tRNA + H2O + H(+) = inosine(34) in tRNA + NH4(+)</text>
        <dbReference type="Rhea" id="RHEA:43168"/>
        <dbReference type="Rhea" id="RHEA-COMP:10373"/>
        <dbReference type="Rhea" id="RHEA-COMP:10374"/>
        <dbReference type="ChEBI" id="CHEBI:15377"/>
        <dbReference type="ChEBI" id="CHEBI:15378"/>
        <dbReference type="ChEBI" id="CHEBI:28938"/>
        <dbReference type="ChEBI" id="CHEBI:74411"/>
        <dbReference type="ChEBI" id="CHEBI:82852"/>
        <dbReference type="EC" id="3.5.4.33"/>
    </reaction>
</comment>
<dbReference type="OrthoDB" id="9802676at2"/>
<feature type="binding site" evidence="8">
    <location>
        <position position="100"/>
    </location>
    <ligand>
        <name>Zn(2+)</name>
        <dbReference type="ChEBI" id="CHEBI:29105"/>
        <note>catalytic</note>
    </ligand>
</feature>
<evidence type="ECO:0000256" key="6">
    <source>
        <dbReference type="ARBA" id="ARBA00022833"/>
    </source>
</evidence>
<dbReference type="GO" id="GO:0008270">
    <property type="term" value="F:zinc ion binding"/>
    <property type="evidence" value="ECO:0007669"/>
    <property type="project" value="UniProtKB-UniRule"/>
</dbReference>
<dbReference type="AlphaFoldDB" id="A0A089L8Y2"/>
<dbReference type="GO" id="GO:0052717">
    <property type="term" value="F:tRNA-specific adenosine-34 deaminase activity"/>
    <property type="evidence" value="ECO:0007669"/>
    <property type="project" value="UniProtKB-UniRule"/>
</dbReference>
<comment type="cofactor">
    <cofactor evidence="8">
        <name>Zn(2+)</name>
        <dbReference type="ChEBI" id="CHEBI:29105"/>
    </cofactor>
    <text evidence="8">Binds 1 zinc ion per subunit.</text>
</comment>
<dbReference type="InterPro" id="IPR016192">
    <property type="entry name" value="APOBEC/CMP_deaminase_Zn-bd"/>
</dbReference>
<keyword evidence="11" id="KW-1185">Reference proteome</keyword>
<dbReference type="KEGG" id="pbd:PBOR_00455"/>
<evidence type="ECO:0000256" key="7">
    <source>
        <dbReference type="ARBA" id="ARBA00048045"/>
    </source>
</evidence>
<dbReference type="CDD" id="cd01285">
    <property type="entry name" value="nucleoside_deaminase"/>
    <property type="match status" value="1"/>
</dbReference>
<dbReference type="InterPro" id="IPR016193">
    <property type="entry name" value="Cytidine_deaminase-like"/>
</dbReference>
<keyword evidence="3 8" id="KW-0819">tRNA processing</keyword>
<protein>
    <recommendedName>
        <fullName evidence="8">tRNA-specific adenosine deaminase</fullName>
        <ecNumber evidence="8">3.5.4.33</ecNumber>
    </recommendedName>
</protein>
<reference evidence="10" key="1">
    <citation type="submission" date="2014-08" db="EMBL/GenBank/DDBJ databases">
        <title>Comparative genomics of the Paenibacillus odorifer group.</title>
        <authorList>
            <person name="den Bakker H.C."/>
            <person name="Tsai Y.-C.Y.-C."/>
            <person name="Martin N."/>
            <person name="Korlach J."/>
            <person name="Wiedmann M."/>
        </authorList>
    </citation>
    <scope>NUCLEOTIDE SEQUENCE [LARGE SCALE GENOMIC DNA]</scope>
    <source>
        <strain evidence="10">DSM 13188</strain>
    </source>
</reference>
<dbReference type="InterPro" id="IPR002125">
    <property type="entry name" value="CMP_dCMP_dom"/>
</dbReference>
<gene>
    <name evidence="8" type="primary">tadA</name>
    <name evidence="10" type="ORF">PBOR_00455</name>
</gene>
<evidence type="ECO:0000256" key="5">
    <source>
        <dbReference type="ARBA" id="ARBA00022801"/>
    </source>
</evidence>
<dbReference type="FunFam" id="3.40.140.10:FF:000005">
    <property type="entry name" value="tRNA-specific adenosine deaminase"/>
    <property type="match status" value="1"/>
</dbReference>
<accession>A0A089L8Y2</accession>
<evidence type="ECO:0000256" key="1">
    <source>
        <dbReference type="ARBA" id="ARBA00010669"/>
    </source>
</evidence>
<evidence type="ECO:0000256" key="4">
    <source>
        <dbReference type="ARBA" id="ARBA00022723"/>
    </source>
</evidence>
<comment type="function">
    <text evidence="8">Catalyzes the deamination of adenosine to inosine at the wobble position 34 of tRNA(Arg2).</text>
</comment>
<evidence type="ECO:0000256" key="2">
    <source>
        <dbReference type="ARBA" id="ARBA00011738"/>
    </source>
</evidence>
<keyword evidence="4 8" id="KW-0479">Metal-binding</keyword>
<dbReference type="PROSITE" id="PS51747">
    <property type="entry name" value="CYT_DCMP_DEAMINASES_2"/>
    <property type="match status" value="1"/>
</dbReference>
<dbReference type="HAMAP" id="MF_00972">
    <property type="entry name" value="tRNA_aden_deaminase"/>
    <property type="match status" value="1"/>
</dbReference>
<feature type="binding site" evidence="8">
    <location>
        <position position="67"/>
    </location>
    <ligand>
        <name>Zn(2+)</name>
        <dbReference type="ChEBI" id="CHEBI:29105"/>
        <note>catalytic</note>
    </ligand>
</feature>
<dbReference type="EC" id="3.5.4.33" evidence="8"/>
<dbReference type="NCBIfam" id="NF008113">
    <property type="entry name" value="PRK10860.1"/>
    <property type="match status" value="1"/>
</dbReference>
<dbReference type="PROSITE" id="PS00903">
    <property type="entry name" value="CYT_DCMP_DEAMINASES_1"/>
    <property type="match status" value="1"/>
</dbReference>
<evidence type="ECO:0000259" key="9">
    <source>
        <dbReference type="PROSITE" id="PS51747"/>
    </source>
</evidence>
<dbReference type="Proteomes" id="UP000029518">
    <property type="component" value="Chromosome"/>
</dbReference>
<dbReference type="PANTHER" id="PTHR11079:SF202">
    <property type="entry name" value="TRNA-SPECIFIC ADENOSINE DEAMINASE"/>
    <property type="match status" value="1"/>
</dbReference>
<dbReference type="Pfam" id="PF14437">
    <property type="entry name" value="MafB19-deam"/>
    <property type="match status" value="1"/>
</dbReference>
<dbReference type="GO" id="GO:0002100">
    <property type="term" value="P:tRNA wobble adenosine to inosine editing"/>
    <property type="evidence" value="ECO:0007669"/>
    <property type="project" value="UniProtKB-UniRule"/>
</dbReference>
<evidence type="ECO:0000256" key="3">
    <source>
        <dbReference type="ARBA" id="ARBA00022694"/>
    </source>
</evidence>
<dbReference type="PANTHER" id="PTHR11079">
    <property type="entry name" value="CYTOSINE DEAMINASE FAMILY MEMBER"/>
    <property type="match status" value="1"/>
</dbReference>
<dbReference type="HOGENOM" id="CLU_025810_3_2_9"/>
<keyword evidence="6 8" id="KW-0862">Zinc</keyword>
<feature type="active site" description="Proton donor" evidence="8">
    <location>
        <position position="69"/>
    </location>
</feature>
<evidence type="ECO:0000313" key="11">
    <source>
        <dbReference type="Proteomes" id="UP000029518"/>
    </source>
</evidence>
<dbReference type="InterPro" id="IPR058535">
    <property type="entry name" value="MafB19-deam"/>
</dbReference>
<feature type="binding site" evidence="8">
    <location>
        <position position="97"/>
    </location>
    <ligand>
        <name>Zn(2+)</name>
        <dbReference type="ChEBI" id="CHEBI:29105"/>
        <note>catalytic</note>
    </ligand>
</feature>
<keyword evidence="5 8" id="KW-0378">Hydrolase</keyword>
<evidence type="ECO:0000313" key="10">
    <source>
        <dbReference type="EMBL" id="AIQ55618.1"/>
    </source>
</evidence>
<dbReference type="Gene3D" id="3.40.140.10">
    <property type="entry name" value="Cytidine Deaminase, domain 2"/>
    <property type="match status" value="1"/>
</dbReference>
<feature type="domain" description="CMP/dCMP-type deaminase" evidence="9">
    <location>
        <begin position="16"/>
        <end position="162"/>
    </location>
</feature>
<proteinExistence type="inferred from homology"/>
<dbReference type="SUPFAM" id="SSF53927">
    <property type="entry name" value="Cytidine deaminase-like"/>
    <property type="match status" value="1"/>
</dbReference>
<dbReference type="InterPro" id="IPR028883">
    <property type="entry name" value="tRNA_aden_deaminase"/>
</dbReference>
<comment type="subunit">
    <text evidence="2 8">Homodimer.</text>
</comment>
<sequence>MHLNTRLEELPADERAIHEYWMNEAIGEARKAEALGEVPIGAVVVRNGTIIGRGYNLRETTLDSTAHAEMVAIREASTALNSWRLLDCQLYVTLEPCPMCAGAMVQARVPLTVYGTPDPKAGCAGTLMNLLEESRFNHRTEVIQGVLQEECAELLTSFFRRLRQRPAKL</sequence>
<organism evidence="10 11">
    <name type="scientific">Paenibacillus borealis</name>
    <dbReference type="NCBI Taxonomy" id="160799"/>
    <lineage>
        <taxon>Bacteria</taxon>
        <taxon>Bacillati</taxon>
        <taxon>Bacillota</taxon>
        <taxon>Bacilli</taxon>
        <taxon>Bacillales</taxon>
        <taxon>Paenibacillaceae</taxon>
        <taxon>Paenibacillus</taxon>
    </lineage>
</organism>
<name>A0A089L8Y2_PAEBO</name>
<dbReference type="EMBL" id="CP009285">
    <property type="protein sequence ID" value="AIQ55618.1"/>
    <property type="molecule type" value="Genomic_DNA"/>
</dbReference>